<evidence type="ECO:0000313" key="1">
    <source>
        <dbReference type="EMBL" id="VEB55474.1"/>
    </source>
</evidence>
<dbReference type="AlphaFoldDB" id="A0A447TXE2"/>
<proteinExistence type="predicted"/>
<dbReference type="EMBL" id="LR134190">
    <property type="protein sequence ID" value="VEB55474.1"/>
    <property type="molecule type" value="Genomic_DNA"/>
</dbReference>
<protein>
    <submittedName>
        <fullName evidence="1">Uncharacterized protein</fullName>
    </submittedName>
</protein>
<sequence length="52" mass="5920">MIAVIVQLMVTTFFLLMPQVMSDTSKLNQLAGMEKREHSVFSSQEMNSPFLI</sequence>
<evidence type="ECO:0000313" key="2">
    <source>
        <dbReference type="Proteomes" id="UP000269208"/>
    </source>
</evidence>
<gene>
    <name evidence="1" type="ORF">NCTC6754_03852</name>
</gene>
<accession>A0A447TXE2</accession>
<dbReference type="Proteomes" id="UP000269208">
    <property type="component" value="Chromosome"/>
</dbReference>
<reference evidence="1 2" key="1">
    <citation type="submission" date="2018-12" db="EMBL/GenBank/DDBJ databases">
        <authorList>
            <consortium name="Pathogen Informatics"/>
        </authorList>
    </citation>
    <scope>NUCLEOTIDE SEQUENCE [LARGE SCALE GENOMIC DNA]</scope>
    <source>
        <strain evidence="1 2">NCTC6754</strain>
    </source>
</reference>
<organism evidence="1 2">
    <name type="scientific">Salmonella enterica I</name>
    <dbReference type="NCBI Taxonomy" id="59201"/>
    <lineage>
        <taxon>Bacteria</taxon>
        <taxon>Pseudomonadati</taxon>
        <taxon>Pseudomonadota</taxon>
        <taxon>Gammaproteobacteria</taxon>
        <taxon>Enterobacterales</taxon>
        <taxon>Enterobacteriaceae</taxon>
        <taxon>Salmonella</taxon>
    </lineage>
</organism>
<name>A0A447TXE2_SALET</name>